<accession>A0A9P1KHU9</accession>
<dbReference type="InterPro" id="IPR025196">
    <property type="entry name" value="DUF4126"/>
</dbReference>
<keyword evidence="1" id="KW-0812">Transmembrane</keyword>
<reference evidence="3 4" key="1">
    <citation type="submission" date="2014-02" db="EMBL/GenBank/DDBJ databases">
        <authorList>
            <person name="Genoscope - CEA"/>
        </authorList>
    </citation>
    <scope>NUCLEOTIDE SEQUENCE [LARGE SCALE GENOMIC DNA]</scope>
    <source>
        <strain evidence="3 4">PCC 8005</strain>
    </source>
</reference>
<feature type="domain" description="DUF4126" evidence="2">
    <location>
        <begin position="9"/>
        <end position="177"/>
    </location>
</feature>
<dbReference type="AlphaFoldDB" id="A0A9P1KHU9"/>
<dbReference type="Pfam" id="PF13548">
    <property type="entry name" value="DUF4126"/>
    <property type="match status" value="1"/>
</dbReference>
<evidence type="ECO:0000313" key="4">
    <source>
        <dbReference type="Proteomes" id="UP000032946"/>
    </source>
</evidence>
<dbReference type="EMBL" id="FO818640">
    <property type="protein sequence ID" value="CDM96610.1"/>
    <property type="molecule type" value="Genomic_DNA"/>
</dbReference>
<evidence type="ECO:0000256" key="1">
    <source>
        <dbReference type="SAM" id="Phobius"/>
    </source>
</evidence>
<keyword evidence="1" id="KW-1133">Transmembrane helix</keyword>
<organism evidence="3 4">
    <name type="scientific">Limnospira indica PCC 8005</name>
    <dbReference type="NCBI Taxonomy" id="376219"/>
    <lineage>
        <taxon>Bacteria</taxon>
        <taxon>Bacillati</taxon>
        <taxon>Cyanobacteriota</taxon>
        <taxon>Cyanophyceae</taxon>
        <taxon>Oscillatoriophycideae</taxon>
        <taxon>Oscillatoriales</taxon>
        <taxon>Sirenicapillariaceae</taxon>
        <taxon>Limnospira</taxon>
    </lineage>
</organism>
<feature type="transmembrane region" description="Helical" evidence="1">
    <location>
        <begin position="104"/>
        <end position="126"/>
    </location>
</feature>
<feature type="transmembrane region" description="Helical" evidence="1">
    <location>
        <begin position="77"/>
        <end position="98"/>
    </location>
</feature>
<keyword evidence="4" id="KW-1185">Reference proteome</keyword>
<dbReference type="Proteomes" id="UP000032946">
    <property type="component" value="Chromosome"/>
</dbReference>
<evidence type="ECO:0000313" key="3">
    <source>
        <dbReference type="EMBL" id="CDM96610.1"/>
    </source>
</evidence>
<proteinExistence type="predicted"/>
<name>A0A9P1KHU9_9CYAN</name>
<feature type="transmembrane region" description="Helical" evidence="1">
    <location>
        <begin position="47"/>
        <end position="70"/>
    </location>
</feature>
<keyword evidence="1" id="KW-0472">Membrane</keyword>
<gene>
    <name evidence="3" type="ORF">ARTHRO_41019</name>
</gene>
<protein>
    <recommendedName>
        <fullName evidence="2">DUF4126 domain-containing protein</fullName>
    </recommendedName>
</protein>
<dbReference type="RefSeq" id="WP_006624323.1">
    <property type="nucleotide sequence ID" value="NZ_FO818640.1"/>
</dbReference>
<sequence>MMMNYLLGIFCGVGLSAACGFRIFVPPVILSTAAIYGDFDLPPDLEILGTETGLIAVATLLAVEAIVYFIPGVDHALDILEAPIAMVVATLIVAAFLPDMEPRWMWTVSIILGAGSAGVIEMLMGITRVASTMATGGLANPLVSTMELLCAMILSVLAISLPILGAITVAIVLVLVVPKILRRNWQRS</sequence>
<evidence type="ECO:0000259" key="2">
    <source>
        <dbReference type="Pfam" id="PF13548"/>
    </source>
</evidence>
<feature type="transmembrane region" description="Helical" evidence="1">
    <location>
        <begin position="163"/>
        <end position="181"/>
    </location>
</feature>